<dbReference type="Proteomes" id="UP000260780">
    <property type="component" value="Unassembled WGS sequence"/>
</dbReference>
<accession>A0A3E4VTQ3</accession>
<dbReference type="AlphaFoldDB" id="A0A3E4VTQ3"/>
<organism evidence="1 2">
    <name type="scientific">Phocaeicola plebeius</name>
    <dbReference type="NCBI Taxonomy" id="310297"/>
    <lineage>
        <taxon>Bacteria</taxon>
        <taxon>Pseudomonadati</taxon>
        <taxon>Bacteroidota</taxon>
        <taxon>Bacteroidia</taxon>
        <taxon>Bacteroidales</taxon>
        <taxon>Bacteroidaceae</taxon>
        <taxon>Phocaeicola</taxon>
    </lineage>
</organism>
<comment type="caution">
    <text evidence="1">The sequence shown here is derived from an EMBL/GenBank/DDBJ whole genome shotgun (WGS) entry which is preliminary data.</text>
</comment>
<protein>
    <submittedName>
        <fullName evidence="1">Uncharacterized protein</fullName>
    </submittedName>
</protein>
<proteinExistence type="predicted"/>
<evidence type="ECO:0000313" key="2">
    <source>
        <dbReference type="Proteomes" id="UP000260780"/>
    </source>
</evidence>
<sequence length="70" mass="8755">MEYINEFHKLWIERTRRSIEEWKKHPSTREEVLKQQKRLDQQRAIRENNQQNNTRSVVSHLRLIHDHLII</sequence>
<evidence type="ECO:0000313" key="1">
    <source>
        <dbReference type="EMBL" id="RGM33343.1"/>
    </source>
</evidence>
<gene>
    <name evidence="1" type="ORF">DXC17_18125</name>
</gene>
<reference evidence="1 2" key="1">
    <citation type="submission" date="2018-08" db="EMBL/GenBank/DDBJ databases">
        <title>A genome reference for cultivated species of the human gut microbiota.</title>
        <authorList>
            <person name="Zou Y."/>
            <person name="Xue W."/>
            <person name="Luo G."/>
        </authorList>
    </citation>
    <scope>NUCLEOTIDE SEQUENCE [LARGE SCALE GENOMIC DNA]</scope>
    <source>
        <strain evidence="1 2">OM08-14</strain>
    </source>
</reference>
<name>A0A3E4VTQ3_9BACT</name>
<dbReference type="EMBL" id="QSTF01000102">
    <property type="protein sequence ID" value="RGM33343.1"/>
    <property type="molecule type" value="Genomic_DNA"/>
</dbReference>